<dbReference type="AlphaFoldDB" id="A0A4P6ZMU3"/>
<dbReference type="InterPro" id="IPR002328">
    <property type="entry name" value="ADH_Zn_CS"/>
</dbReference>
<dbReference type="GO" id="GO:0016491">
    <property type="term" value="F:oxidoreductase activity"/>
    <property type="evidence" value="ECO:0007669"/>
    <property type="project" value="UniProtKB-KW"/>
</dbReference>
<dbReference type="InterPro" id="IPR013149">
    <property type="entry name" value="ADH-like_C"/>
</dbReference>
<dbReference type="CDD" id="cd08234">
    <property type="entry name" value="threonine_DH_like"/>
    <property type="match status" value="1"/>
</dbReference>
<evidence type="ECO:0000256" key="4">
    <source>
        <dbReference type="RuleBase" id="RU361277"/>
    </source>
</evidence>
<dbReference type="InterPro" id="IPR050129">
    <property type="entry name" value="Zn_alcohol_dh"/>
</dbReference>
<evidence type="ECO:0000313" key="6">
    <source>
        <dbReference type="EMBL" id="QBP18953.1"/>
    </source>
</evidence>
<dbReference type="Gene3D" id="3.90.180.10">
    <property type="entry name" value="Medium-chain alcohol dehydrogenases, catalytic domain"/>
    <property type="match status" value="1"/>
</dbReference>
<evidence type="ECO:0000256" key="3">
    <source>
        <dbReference type="ARBA" id="ARBA00023002"/>
    </source>
</evidence>
<reference evidence="7" key="1">
    <citation type="submission" date="2018-12" db="EMBL/GenBank/DDBJ databases">
        <title>A new species of lactobacillus.</title>
        <authorList>
            <person name="Jian Y."/>
            <person name="Xin L."/>
            <person name="Hong Z.J."/>
            <person name="Ming L.Z."/>
            <person name="Hong X.Z."/>
        </authorList>
    </citation>
    <scope>NUCLEOTIDE SEQUENCE [LARGE SCALE GENOMIC DNA]</scope>
    <source>
        <strain evidence="7">HSLZ-75</strain>
    </source>
</reference>
<dbReference type="EMBL" id="CP034726">
    <property type="protein sequence ID" value="QBP18953.1"/>
    <property type="molecule type" value="Genomic_DNA"/>
</dbReference>
<dbReference type="SUPFAM" id="SSF51735">
    <property type="entry name" value="NAD(P)-binding Rossmann-fold domains"/>
    <property type="match status" value="1"/>
</dbReference>
<evidence type="ECO:0000256" key="2">
    <source>
        <dbReference type="ARBA" id="ARBA00022833"/>
    </source>
</evidence>
<feature type="domain" description="Enoyl reductase (ER)" evidence="5">
    <location>
        <begin position="8"/>
        <end position="327"/>
    </location>
</feature>
<protein>
    <submittedName>
        <fullName evidence="6">Alcohol dehydrogenase</fullName>
    </submittedName>
</protein>
<dbReference type="KEGG" id="lji:ELX58_07670"/>
<sequence>MKALVLKGVKHFEIEDIQKPTPKDNEVLIDAKYAGICGTDNALYNGLPGSAPAVPPIVLGHEVSGVVESTGKNVKGFKKGDRVTVDPNCYCGKCRYCHIGIPEMCDNLSAVGVTRNGGLEQAFTAPATNVYKVPANVPLKDAATTEPVSCALHGVKLLHTSPYQNALVIGDGFEGLLFCQILKAYGVNSVTLVGRHDDKLAEEKKATGVDAVINAKKEKIPAKYDITVDAVGLPQTQEAAVDSTVKGAQVLMFGVGKPNQHFSMNTYKVYQKELTVKGSFINPNAFVDSLALLSTGKVKVAPIVKNVLKLDQVADALSGKYTGKCVVKIDA</sequence>
<gene>
    <name evidence="6" type="ORF">ELX58_07670</name>
</gene>
<keyword evidence="2 4" id="KW-0862">Zinc</keyword>
<dbReference type="InterPro" id="IPR013154">
    <property type="entry name" value="ADH-like_N"/>
</dbReference>
<dbReference type="InterPro" id="IPR011032">
    <property type="entry name" value="GroES-like_sf"/>
</dbReference>
<organism evidence="6 7">
    <name type="scientific">Acetilactobacillus jinshanensis</name>
    <dbReference type="NCBI Taxonomy" id="1720083"/>
    <lineage>
        <taxon>Bacteria</taxon>
        <taxon>Bacillati</taxon>
        <taxon>Bacillota</taxon>
        <taxon>Bacilli</taxon>
        <taxon>Lactobacillales</taxon>
        <taxon>Lactobacillaceae</taxon>
        <taxon>Acetilactobacillus</taxon>
    </lineage>
</organism>
<comment type="similarity">
    <text evidence="4">Belongs to the zinc-containing alcohol dehydrogenase family.</text>
</comment>
<comment type="cofactor">
    <cofactor evidence="4">
        <name>Zn(2+)</name>
        <dbReference type="ChEBI" id="CHEBI:29105"/>
    </cofactor>
</comment>
<accession>A0A4P6ZMU3</accession>
<dbReference type="InterPro" id="IPR020843">
    <property type="entry name" value="ER"/>
</dbReference>
<name>A0A4P6ZMU3_9LACO</name>
<dbReference type="Pfam" id="PF00107">
    <property type="entry name" value="ADH_zinc_N"/>
    <property type="match status" value="1"/>
</dbReference>
<dbReference type="OrthoDB" id="9770238at2"/>
<dbReference type="GO" id="GO:0008270">
    <property type="term" value="F:zinc ion binding"/>
    <property type="evidence" value="ECO:0007669"/>
    <property type="project" value="InterPro"/>
</dbReference>
<dbReference type="SUPFAM" id="SSF50129">
    <property type="entry name" value="GroES-like"/>
    <property type="match status" value="1"/>
</dbReference>
<keyword evidence="7" id="KW-1185">Reference proteome</keyword>
<dbReference type="PANTHER" id="PTHR43401">
    <property type="entry name" value="L-THREONINE 3-DEHYDROGENASE"/>
    <property type="match status" value="1"/>
</dbReference>
<dbReference type="SMART" id="SM00829">
    <property type="entry name" value="PKS_ER"/>
    <property type="match status" value="1"/>
</dbReference>
<keyword evidence="1 4" id="KW-0479">Metal-binding</keyword>
<dbReference type="PROSITE" id="PS00059">
    <property type="entry name" value="ADH_ZINC"/>
    <property type="match status" value="1"/>
</dbReference>
<evidence type="ECO:0000313" key="7">
    <source>
        <dbReference type="Proteomes" id="UP000294321"/>
    </source>
</evidence>
<dbReference type="Pfam" id="PF08240">
    <property type="entry name" value="ADH_N"/>
    <property type="match status" value="1"/>
</dbReference>
<dbReference type="Gene3D" id="3.40.50.720">
    <property type="entry name" value="NAD(P)-binding Rossmann-like Domain"/>
    <property type="match status" value="1"/>
</dbReference>
<keyword evidence="3" id="KW-0560">Oxidoreductase</keyword>
<evidence type="ECO:0000259" key="5">
    <source>
        <dbReference type="SMART" id="SM00829"/>
    </source>
</evidence>
<evidence type="ECO:0000256" key="1">
    <source>
        <dbReference type="ARBA" id="ARBA00022723"/>
    </source>
</evidence>
<dbReference type="PANTHER" id="PTHR43401:SF2">
    <property type="entry name" value="L-THREONINE 3-DEHYDROGENASE"/>
    <property type="match status" value="1"/>
</dbReference>
<dbReference type="RefSeq" id="WP_133442510.1">
    <property type="nucleotide sequence ID" value="NZ_CP034726.1"/>
</dbReference>
<dbReference type="InterPro" id="IPR036291">
    <property type="entry name" value="NAD(P)-bd_dom_sf"/>
</dbReference>
<proteinExistence type="inferred from homology"/>
<dbReference type="Proteomes" id="UP000294321">
    <property type="component" value="Chromosome"/>
</dbReference>